<feature type="region of interest" description="Disordered" evidence="1">
    <location>
        <begin position="269"/>
        <end position="288"/>
    </location>
</feature>
<evidence type="ECO:0000256" key="1">
    <source>
        <dbReference type="SAM" id="MobiDB-lite"/>
    </source>
</evidence>
<organism evidence="2 3">
    <name type="scientific">Nyssa sinensis</name>
    <dbReference type="NCBI Taxonomy" id="561372"/>
    <lineage>
        <taxon>Eukaryota</taxon>
        <taxon>Viridiplantae</taxon>
        <taxon>Streptophyta</taxon>
        <taxon>Embryophyta</taxon>
        <taxon>Tracheophyta</taxon>
        <taxon>Spermatophyta</taxon>
        <taxon>Magnoliopsida</taxon>
        <taxon>eudicotyledons</taxon>
        <taxon>Gunneridae</taxon>
        <taxon>Pentapetalae</taxon>
        <taxon>asterids</taxon>
        <taxon>Cornales</taxon>
        <taxon>Nyssaceae</taxon>
        <taxon>Nyssa</taxon>
    </lineage>
</organism>
<protein>
    <submittedName>
        <fullName evidence="2">Uncharacterized protein</fullName>
    </submittedName>
</protein>
<evidence type="ECO:0000313" key="3">
    <source>
        <dbReference type="Proteomes" id="UP000325577"/>
    </source>
</evidence>
<proteinExistence type="predicted"/>
<name>A0A5J5AW27_9ASTE</name>
<dbReference type="Proteomes" id="UP000325577">
    <property type="component" value="Linkage Group LG18"/>
</dbReference>
<feature type="region of interest" description="Disordered" evidence="1">
    <location>
        <begin position="1"/>
        <end position="22"/>
    </location>
</feature>
<evidence type="ECO:0000313" key="2">
    <source>
        <dbReference type="EMBL" id="KAA8534554.1"/>
    </source>
</evidence>
<accession>A0A5J5AW27</accession>
<sequence>MCSNGITSPISTPTYSKTSLQRRGPIAHGHMVEGTEIQNLNLGRGEVDCSVGFCWGNDRENRYGHNGNYNRNKPNGGIKARLGPINGNLKDIRKRWVRYSGQNDIPVEKRPIREEKQVYKSRRPAIDKEARCESLDNIQGKRAISNVNPNPIPTCTKGIGNAQVGALEVSVPAKIKKGIGQLNEAALEAEKGKGLMVEMSVEQRRKEEGAGISKGTGLGWGDQSPEDDAEVDEDERGVNTDDDFGWEDDDSFLISSEDYTEASTELGTIIPKSGDVGSDGGREEPLVGEENQGVDGIIMPMELAKRLCLVQEGPRLEGVTEDQAMAHTSLGDEDSLYCEPLTVVLPENREYPVVEKEGAKVDYSS</sequence>
<feature type="compositionally biased region" description="Polar residues" evidence="1">
    <location>
        <begin position="1"/>
        <end position="21"/>
    </location>
</feature>
<feature type="compositionally biased region" description="Acidic residues" evidence="1">
    <location>
        <begin position="224"/>
        <end position="248"/>
    </location>
</feature>
<feature type="region of interest" description="Disordered" evidence="1">
    <location>
        <begin position="202"/>
        <end position="248"/>
    </location>
</feature>
<dbReference type="AlphaFoldDB" id="A0A5J5AW27"/>
<dbReference type="EMBL" id="CM018041">
    <property type="protein sequence ID" value="KAA8534554.1"/>
    <property type="molecule type" value="Genomic_DNA"/>
</dbReference>
<gene>
    <name evidence="2" type="ORF">F0562_032071</name>
</gene>
<keyword evidence="3" id="KW-1185">Reference proteome</keyword>
<reference evidence="2 3" key="1">
    <citation type="submission" date="2019-09" db="EMBL/GenBank/DDBJ databases">
        <title>A chromosome-level genome assembly of the Chinese tupelo Nyssa sinensis.</title>
        <authorList>
            <person name="Yang X."/>
            <person name="Kang M."/>
            <person name="Yang Y."/>
            <person name="Xiong H."/>
            <person name="Wang M."/>
            <person name="Zhang Z."/>
            <person name="Wang Z."/>
            <person name="Wu H."/>
            <person name="Ma T."/>
            <person name="Liu J."/>
            <person name="Xi Z."/>
        </authorList>
    </citation>
    <scope>NUCLEOTIDE SEQUENCE [LARGE SCALE GENOMIC DNA]</scope>
    <source>
        <strain evidence="2">J267</strain>
        <tissue evidence="2">Leaf</tissue>
    </source>
</reference>